<keyword evidence="3" id="KW-1185">Reference proteome</keyword>
<dbReference type="RefSeq" id="WP_181583484.1">
    <property type="nucleotide sequence ID" value="NZ_CP059399.1"/>
</dbReference>
<dbReference type="EMBL" id="CP059399">
    <property type="protein sequence ID" value="QLY32313.1"/>
    <property type="molecule type" value="Genomic_DNA"/>
</dbReference>
<accession>A0A7D6VDC7</accession>
<gene>
    <name evidence="2" type="ORF">H0264_08645</name>
</gene>
<evidence type="ECO:0000256" key="1">
    <source>
        <dbReference type="SAM" id="MobiDB-lite"/>
    </source>
</evidence>
<dbReference type="AlphaFoldDB" id="A0A7D6VDC7"/>
<sequence length="75" mass="8022">MNDRIMDAVSEADLVEQQIPAYPDAEAEQSSDANSEIPPVPEDDIGWTAAEGDLVEQAIPVPLDDEYDEAAGGAY</sequence>
<dbReference type="KEGG" id="nhu:H0264_08645"/>
<name>A0A7D6VDC7_9NOCA</name>
<protein>
    <submittedName>
        <fullName evidence="2">Uncharacterized protein</fullName>
    </submittedName>
</protein>
<evidence type="ECO:0000313" key="2">
    <source>
        <dbReference type="EMBL" id="QLY32313.1"/>
    </source>
</evidence>
<reference evidence="2 3" key="1">
    <citation type="submission" date="2020-07" db="EMBL/GenBank/DDBJ databases">
        <authorList>
            <person name="Zhuang K."/>
            <person name="Ran Y."/>
        </authorList>
    </citation>
    <scope>NUCLEOTIDE SEQUENCE [LARGE SCALE GENOMIC DNA]</scope>
    <source>
        <strain evidence="2 3">WCH-YHL-001</strain>
    </source>
</reference>
<proteinExistence type="predicted"/>
<dbReference type="Proteomes" id="UP000515512">
    <property type="component" value="Chromosome"/>
</dbReference>
<feature type="region of interest" description="Disordered" evidence="1">
    <location>
        <begin position="21"/>
        <end position="46"/>
    </location>
</feature>
<organism evidence="2 3">
    <name type="scientific">Nocardia huaxiensis</name>
    <dbReference type="NCBI Taxonomy" id="2755382"/>
    <lineage>
        <taxon>Bacteria</taxon>
        <taxon>Bacillati</taxon>
        <taxon>Actinomycetota</taxon>
        <taxon>Actinomycetes</taxon>
        <taxon>Mycobacteriales</taxon>
        <taxon>Nocardiaceae</taxon>
        <taxon>Nocardia</taxon>
    </lineage>
</organism>
<evidence type="ECO:0000313" key="3">
    <source>
        <dbReference type="Proteomes" id="UP000515512"/>
    </source>
</evidence>